<organism evidence="1 2">
    <name type="scientific">Cryobacterium breve</name>
    <dbReference type="NCBI Taxonomy" id="1259258"/>
    <lineage>
        <taxon>Bacteria</taxon>
        <taxon>Bacillati</taxon>
        <taxon>Actinomycetota</taxon>
        <taxon>Actinomycetes</taxon>
        <taxon>Micrococcales</taxon>
        <taxon>Microbacteriaceae</taxon>
        <taxon>Cryobacterium</taxon>
    </lineage>
</organism>
<accession>A0ABY2IWS1</accession>
<comment type="caution">
    <text evidence="1">The sequence shown here is derived from an EMBL/GenBank/DDBJ whole genome shotgun (WGS) entry which is preliminary data.</text>
</comment>
<protein>
    <submittedName>
        <fullName evidence="1">Uncharacterized protein</fullName>
    </submittedName>
</protein>
<dbReference type="RefSeq" id="WP_134364437.1">
    <property type="nucleotide sequence ID" value="NZ_SOGJ01000032.1"/>
</dbReference>
<dbReference type="EMBL" id="SOGJ01000032">
    <property type="protein sequence ID" value="TFC95696.1"/>
    <property type="molecule type" value="Genomic_DNA"/>
</dbReference>
<name>A0ABY2IWS1_9MICO</name>
<evidence type="ECO:0000313" key="1">
    <source>
        <dbReference type="EMBL" id="TFC95696.1"/>
    </source>
</evidence>
<proteinExistence type="predicted"/>
<evidence type="ECO:0000313" key="2">
    <source>
        <dbReference type="Proteomes" id="UP000298355"/>
    </source>
</evidence>
<dbReference type="Proteomes" id="UP000298355">
    <property type="component" value="Unassembled WGS sequence"/>
</dbReference>
<gene>
    <name evidence="1" type="ORF">E3O65_14475</name>
</gene>
<sequence>MPKQVVADVIGAGGRLVQLEENEPDSVDPLVDRMVTDGVACGGSVNGAEFLDGAVMIGQLATSQKQWDSIQTEFATDGHTASDDFGIAGWVYVSKPSDDPSMGSGFAWRDGVLYYLMNPMMLAFVPAFAAEFADASSGLDQ</sequence>
<keyword evidence="2" id="KW-1185">Reference proteome</keyword>
<reference evidence="1 2" key="1">
    <citation type="submission" date="2019-03" db="EMBL/GenBank/DDBJ databases">
        <title>Genomics of glacier-inhabiting Cryobacterium strains.</title>
        <authorList>
            <person name="Liu Q."/>
            <person name="Xin Y.-H."/>
        </authorList>
    </citation>
    <scope>NUCLEOTIDE SEQUENCE [LARGE SCALE GENOMIC DNA]</scope>
    <source>
        <strain evidence="1 2">TMT4-23</strain>
    </source>
</reference>